<gene>
    <name evidence="1" type="ORF">CQY22_000975</name>
</gene>
<reference evidence="1 2" key="1">
    <citation type="journal article" date="2017" name="Infect. Genet. Evol.">
        <title>The new phylogeny of the genus Mycobacterium: The old and the news.</title>
        <authorList>
            <person name="Tortoli E."/>
            <person name="Fedrizzi T."/>
            <person name="Meehan C.J."/>
            <person name="Trovato A."/>
            <person name="Grottola A."/>
            <person name="Giacobazzi E."/>
            <person name="Serpini G.F."/>
            <person name="Tagliazucchi S."/>
            <person name="Fabio A."/>
            <person name="Bettua C."/>
            <person name="Bertorelli R."/>
            <person name="Frascaro F."/>
            <person name="De Sanctis V."/>
            <person name="Pecorari M."/>
            <person name="Jousson O."/>
            <person name="Segata N."/>
            <person name="Cirillo D.M."/>
        </authorList>
    </citation>
    <scope>NUCLEOTIDE SEQUENCE [LARGE SCALE GENOMIC DNA]</scope>
    <source>
        <strain evidence="1 2">CIP1034565</strain>
    </source>
</reference>
<dbReference type="AlphaFoldDB" id="A0A2G5PIA8"/>
<dbReference type="CDD" id="cd09022">
    <property type="entry name" value="Aldose_epim_Ec_YihR"/>
    <property type="match status" value="1"/>
</dbReference>
<dbReference type="STRING" id="85968.GCA_900073015_01653"/>
<dbReference type="InterPro" id="IPR037480">
    <property type="entry name" value="YihR-like"/>
</dbReference>
<dbReference type="EMBL" id="PDCN02000001">
    <property type="protein sequence ID" value="PIB77753.1"/>
    <property type="molecule type" value="Genomic_DNA"/>
</dbReference>
<dbReference type="SUPFAM" id="SSF74650">
    <property type="entry name" value="Galactose mutarotase-like"/>
    <property type="match status" value="1"/>
</dbReference>
<sequence length="302" mass="32750">MPLDPTGRRFTIASGDAVAEVCEVGAALRAFAVGDIDLVPRYGSDRSTPAASGIVLAPWPNRVRDGHWTQRGQQYQLAITEPAKGNASHGLLRFACYRLHSQQDDAVTLAADIVPQTGYPFHLATTVEYALTGPALTVTHTVRNVGAAEAPVALGTHPYFCVGDVPTGDLTVRLDAASRFVVDDRSLPVGEEPVDADTDLREPRRLAELDLDTAYSDIGRDAQGRIGARLAAPDGRAVCLWADENFNYLQVFTTDRYPGYDLAVAIEPMTAPADAFNSGRDLRWIAPGERWTARWGVDYQTP</sequence>
<dbReference type="InterPro" id="IPR011013">
    <property type="entry name" value="Gal_mutarotase_sf_dom"/>
</dbReference>
<dbReference type="InterPro" id="IPR014718">
    <property type="entry name" value="GH-type_carb-bd"/>
</dbReference>
<dbReference type="Gene3D" id="2.70.98.10">
    <property type="match status" value="1"/>
</dbReference>
<keyword evidence="2" id="KW-1185">Reference proteome</keyword>
<proteinExistence type="predicted"/>
<accession>A0A2G5PIA8</accession>
<name>A0A2G5PIA8_9MYCO</name>
<evidence type="ECO:0000313" key="2">
    <source>
        <dbReference type="Proteomes" id="UP000230551"/>
    </source>
</evidence>
<dbReference type="GO" id="GO:0004034">
    <property type="term" value="F:aldose 1-epimerase activity"/>
    <property type="evidence" value="ECO:0007669"/>
    <property type="project" value="TreeGrafter"/>
</dbReference>
<dbReference type="GO" id="GO:0033499">
    <property type="term" value="P:galactose catabolic process via UDP-galactose, Leloir pathway"/>
    <property type="evidence" value="ECO:0007669"/>
    <property type="project" value="TreeGrafter"/>
</dbReference>
<dbReference type="PANTHER" id="PTHR10091:SF0">
    <property type="entry name" value="GALACTOSE MUTAROTASE"/>
    <property type="match status" value="1"/>
</dbReference>
<dbReference type="Proteomes" id="UP000230551">
    <property type="component" value="Unassembled WGS sequence"/>
</dbReference>
<organism evidence="1 2">
    <name type="scientific">Mycolicibacterium brumae</name>
    <dbReference type="NCBI Taxonomy" id="85968"/>
    <lineage>
        <taxon>Bacteria</taxon>
        <taxon>Bacillati</taxon>
        <taxon>Actinomycetota</taxon>
        <taxon>Actinomycetes</taxon>
        <taxon>Mycobacteriales</taxon>
        <taxon>Mycobacteriaceae</taxon>
        <taxon>Mycolicibacterium</taxon>
    </lineage>
</organism>
<dbReference type="GO" id="GO:0030246">
    <property type="term" value="F:carbohydrate binding"/>
    <property type="evidence" value="ECO:0007669"/>
    <property type="project" value="InterPro"/>
</dbReference>
<evidence type="ECO:0000313" key="1">
    <source>
        <dbReference type="EMBL" id="PIB77753.1"/>
    </source>
</evidence>
<dbReference type="Pfam" id="PF01263">
    <property type="entry name" value="Aldose_epim"/>
    <property type="match status" value="1"/>
</dbReference>
<protein>
    <submittedName>
        <fullName evidence="1">Galactose mutarotase</fullName>
    </submittedName>
</protein>
<dbReference type="GO" id="GO:0006006">
    <property type="term" value="P:glucose metabolic process"/>
    <property type="evidence" value="ECO:0007669"/>
    <property type="project" value="TreeGrafter"/>
</dbReference>
<dbReference type="OrthoDB" id="4739604at2"/>
<dbReference type="InterPro" id="IPR008183">
    <property type="entry name" value="Aldose_1/G6P_1-epimerase"/>
</dbReference>
<comment type="caution">
    <text evidence="1">The sequence shown here is derived from an EMBL/GenBank/DDBJ whole genome shotgun (WGS) entry which is preliminary data.</text>
</comment>
<dbReference type="PANTHER" id="PTHR10091">
    <property type="entry name" value="ALDOSE-1-EPIMERASE"/>
    <property type="match status" value="1"/>
</dbReference>